<evidence type="ECO:0000313" key="2">
    <source>
        <dbReference type="Proteomes" id="UP001519344"/>
    </source>
</evidence>
<proteinExistence type="predicted"/>
<gene>
    <name evidence="1" type="ORF">J2Z65_001642</name>
</gene>
<protein>
    <submittedName>
        <fullName evidence="1">Uncharacterized protein</fullName>
    </submittedName>
</protein>
<dbReference type="EMBL" id="JAGGKV010000003">
    <property type="protein sequence ID" value="MBP1962443.1"/>
    <property type="molecule type" value="Genomic_DNA"/>
</dbReference>
<organism evidence="1 2">
    <name type="scientific">Paenibacillus aceris</name>
    <dbReference type="NCBI Taxonomy" id="869555"/>
    <lineage>
        <taxon>Bacteria</taxon>
        <taxon>Bacillati</taxon>
        <taxon>Bacillota</taxon>
        <taxon>Bacilli</taxon>
        <taxon>Bacillales</taxon>
        <taxon>Paenibacillaceae</taxon>
        <taxon>Paenibacillus</taxon>
    </lineage>
</organism>
<reference evidence="1 2" key="1">
    <citation type="submission" date="2021-03" db="EMBL/GenBank/DDBJ databases">
        <title>Genomic Encyclopedia of Type Strains, Phase IV (KMG-IV): sequencing the most valuable type-strain genomes for metagenomic binning, comparative biology and taxonomic classification.</title>
        <authorList>
            <person name="Goeker M."/>
        </authorList>
    </citation>
    <scope>NUCLEOTIDE SEQUENCE [LARGE SCALE GENOMIC DNA]</scope>
    <source>
        <strain evidence="1 2">DSM 24950</strain>
    </source>
</reference>
<name>A0ABS4HUZ1_9BACL</name>
<keyword evidence="2" id="KW-1185">Reference proteome</keyword>
<comment type="caution">
    <text evidence="1">The sequence shown here is derived from an EMBL/GenBank/DDBJ whole genome shotgun (WGS) entry which is preliminary data.</text>
</comment>
<evidence type="ECO:0000313" key="1">
    <source>
        <dbReference type="EMBL" id="MBP1962443.1"/>
    </source>
</evidence>
<accession>A0ABS4HUZ1</accession>
<dbReference type="Proteomes" id="UP001519344">
    <property type="component" value="Unassembled WGS sequence"/>
</dbReference>
<sequence>MLRVEGECAVGDMIGSGCGIRRQWRGGSHSGFKVRSAVRSGSEFAGSRLRDSRAGAGRLTFGVPGQERGPFEVGIRELEGGAAQVRAGFPVRNEVRSRSVFVSWRAGRLTFGVPGQERGPFGVGILGPEGGAAQVRGSRSDARAVRVPNS</sequence>